<organism evidence="2">
    <name type="scientific">Rhizophora mucronata</name>
    <name type="common">Asiatic mangrove</name>
    <dbReference type="NCBI Taxonomy" id="61149"/>
    <lineage>
        <taxon>Eukaryota</taxon>
        <taxon>Viridiplantae</taxon>
        <taxon>Streptophyta</taxon>
        <taxon>Embryophyta</taxon>
        <taxon>Tracheophyta</taxon>
        <taxon>Spermatophyta</taxon>
        <taxon>Magnoliopsida</taxon>
        <taxon>eudicotyledons</taxon>
        <taxon>Gunneridae</taxon>
        <taxon>Pentapetalae</taxon>
        <taxon>rosids</taxon>
        <taxon>fabids</taxon>
        <taxon>Malpighiales</taxon>
        <taxon>Rhizophoraceae</taxon>
        <taxon>Rhizophora</taxon>
    </lineage>
</organism>
<sequence length="44" mass="5008">MLLLLFLGSYSWLGGYLQFPCFCRLSATLLECMPLGSYLRTTNN</sequence>
<accession>A0A2P2N055</accession>
<feature type="chain" id="PRO_5015131763" evidence="1">
    <location>
        <begin position="19"/>
        <end position="44"/>
    </location>
</feature>
<reference evidence="2" key="1">
    <citation type="submission" date="2018-02" db="EMBL/GenBank/DDBJ databases">
        <title>Rhizophora mucronata_Transcriptome.</title>
        <authorList>
            <person name="Meera S.P."/>
            <person name="Sreeshan A."/>
            <person name="Augustine A."/>
        </authorList>
    </citation>
    <scope>NUCLEOTIDE SEQUENCE</scope>
    <source>
        <tissue evidence="2">Leaf</tissue>
    </source>
</reference>
<proteinExistence type="predicted"/>
<keyword evidence="1" id="KW-0732">Signal</keyword>
<dbReference type="AlphaFoldDB" id="A0A2P2N055"/>
<protein>
    <submittedName>
        <fullName evidence="2">Uncharacterized protein</fullName>
    </submittedName>
</protein>
<evidence type="ECO:0000256" key="1">
    <source>
        <dbReference type="SAM" id="SignalP"/>
    </source>
</evidence>
<name>A0A2P2N055_RHIMU</name>
<evidence type="ECO:0000313" key="2">
    <source>
        <dbReference type="EMBL" id="MBX35836.1"/>
    </source>
</evidence>
<dbReference type="EMBL" id="GGEC01055352">
    <property type="protein sequence ID" value="MBX35836.1"/>
    <property type="molecule type" value="Transcribed_RNA"/>
</dbReference>
<feature type="signal peptide" evidence="1">
    <location>
        <begin position="1"/>
        <end position="18"/>
    </location>
</feature>